<evidence type="ECO:0000313" key="13">
    <source>
        <dbReference type="RefSeq" id="XP_015521637.1"/>
    </source>
</evidence>
<comment type="subunit">
    <text evidence="7">Interacts with non-phosphorylated form of RAB8A; phosphorylation of RAB8A at 'Thr-72' disrupts this interaction. Interacts with ARMC12.</text>
</comment>
<dbReference type="PANTHER" id="PTHR22957:SF645">
    <property type="entry name" value="LD27216P"/>
    <property type="match status" value="1"/>
</dbReference>
<dbReference type="GeneID" id="107225625"/>
<keyword evidence="4" id="KW-0597">Phosphoprotein</keyword>
<evidence type="ECO:0000256" key="3">
    <source>
        <dbReference type="ARBA" id="ARBA00022490"/>
    </source>
</evidence>
<dbReference type="Proteomes" id="UP000829291">
    <property type="component" value="Chromosome 3"/>
</dbReference>
<dbReference type="RefSeq" id="XP_015521637.1">
    <property type="nucleotide sequence ID" value="XM_015666151.2"/>
</dbReference>
<protein>
    <recommendedName>
        <fullName evidence="8">TBC1 domain family member 15</fullName>
    </recommendedName>
    <alternativeName>
        <fullName evidence="9">GTPase-activating protein RAB7</fullName>
    </alternativeName>
</protein>
<dbReference type="PROSITE" id="PS50086">
    <property type="entry name" value="TBC_RABGAP"/>
    <property type="match status" value="1"/>
</dbReference>
<dbReference type="FunCoup" id="A0A6J0C533">
    <property type="interactions" value="299"/>
</dbReference>
<dbReference type="Gene3D" id="1.10.8.270">
    <property type="entry name" value="putative rabgap domain of human tbc1 domain family member 14 like domains"/>
    <property type="match status" value="1"/>
</dbReference>
<dbReference type="SMART" id="SM00164">
    <property type="entry name" value="TBC"/>
    <property type="match status" value="1"/>
</dbReference>
<dbReference type="GO" id="GO:0005737">
    <property type="term" value="C:cytoplasm"/>
    <property type="evidence" value="ECO:0007669"/>
    <property type="project" value="UniProtKB-SubCell"/>
</dbReference>
<keyword evidence="2" id="KW-0343">GTPase activation</keyword>
<dbReference type="FunFam" id="1.10.8.270:FF:000005">
    <property type="entry name" value="TBC1 domain family member 15"/>
    <property type="match status" value="1"/>
</dbReference>
<evidence type="ECO:0000256" key="9">
    <source>
        <dbReference type="ARBA" id="ARBA00082539"/>
    </source>
</evidence>
<gene>
    <name evidence="13" type="primary">LOC107225625</name>
</gene>
<name>A0A6J0C533_NEOLC</name>
<comment type="function">
    <text evidence="6">Acts as a GTPase activating protein for RAB7A. Does not act on RAB4, RAB5 or RAB6.</text>
</comment>
<dbReference type="KEGG" id="nlo:107225625"/>
<evidence type="ECO:0000256" key="10">
    <source>
        <dbReference type="SAM" id="MobiDB-lite"/>
    </source>
</evidence>
<accession>A0A6J0C533</accession>
<keyword evidence="3" id="KW-0963">Cytoplasm</keyword>
<keyword evidence="12" id="KW-1185">Reference proteome</keyword>
<dbReference type="SUPFAM" id="SSF47923">
    <property type="entry name" value="Ypt/Rab-GAP domain of gyp1p"/>
    <property type="match status" value="2"/>
</dbReference>
<evidence type="ECO:0000313" key="12">
    <source>
        <dbReference type="Proteomes" id="UP000829291"/>
    </source>
</evidence>
<evidence type="ECO:0000256" key="2">
    <source>
        <dbReference type="ARBA" id="ARBA00022468"/>
    </source>
</evidence>
<evidence type="ECO:0000256" key="4">
    <source>
        <dbReference type="ARBA" id="ARBA00022553"/>
    </source>
</evidence>
<dbReference type="CTD" id="33184"/>
<dbReference type="PANTHER" id="PTHR22957">
    <property type="entry name" value="TBC1 DOMAIN FAMILY MEMBER GTPASE-ACTIVATING PROTEIN"/>
    <property type="match status" value="1"/>
</dbReference>
<evidence type="ECO:0000256" key="6">
    <source>
        <dbReference type="ARBA" id="ARBA00055283"/>
    </source>
</evidence>
<keyword evidence="5" id="KW-0007">Acetylation</keyword>
<dbReference type="InParanoid" id="A0A6J0C533"/>
<evidence type="ECO:0000256" key="7">
    <source>
        <dbReference type="ARBA" id="ARBA00065268"/>
    </source>
</evidence>
<evidence type="ECO:0000259" key="11">
    <source>
        <dbReference type="PROSITE" id="PS50086"/>
    </source>
</evidence>
<comment type="subcellular location">
    <subcellularLocation>
        <location evidence="1">Cytoplasm</location>
    </subcellularLocation>
</comment>
<dbReference type="InterPro" id="IPR000195">
    <property type="entry name" value="Rab-GAP-TBC_dom"/>
</dbReference>
<evidence type="ECO:0000256" key="5">
    <source>
        <dbReference type="ARBA" id="ARBA00022990"/>
    </source>
</evidence>
<dbReference type="GO" id="GO:0005096">
    <property type="term" value="F:GTPase activator activity"/>
    <property type="evidence" value="ECO:0007669"/>
    <property type="project" value="UniProtKB-KW"/>
</dbReference>
<organism evidence="13">
    <name type="scientific">Neodiprion lecontei</name>
    <name type="common">Redheaded pine sawfly</name>
    <dbReference type="NCBI Taxonomy" id="441921"/>
    <lineage>
        <taxon>Eukaryota</taxon>
        <taxon>Metazoa</taxon>
        <taxon>Ecdysozoa</taxon>
        <taxon>Arthropoda</taxon>
        <taxon>Hexapoda</taxon>
        <taxon>Insecta</taxon>
        <taxon>Pterygota</taxon>
        <taxon>Neoptera</taxon>
        <taxon>Endopterygota</taxon>
        <taxon>Hymenoptera</taxon>
        <taxon>Tenthredinoidea</taxon>
        <taxon>Diprionidae</taxon>
        <taxon>Diprioninae</taxon>
        <taxon>Neodiprion</taxon>
    </lineage>
</organism>
<dbReference type="AlphaFoldDB" id="A0A6J0C533"/>
<dbReference type="FunFam" id="1.10.472.80:FF:000005">
    <property type="entry name" value="TBC1 domain family member 15"/>
    <property type="match status" value="1"/>
</dbReference>
<reference evidence="13" key="1">
    <citation type="submission" date="2025-08" db="UniProtKB">
        <authorList>
            <consortium name="RefSeq"/>
        </authorList>
    </citation>
    <scope>IDENTIFICATION</scope>
    <source>
        <tissue evidence="13">Thorax and Abdomen</tissue>
    </source>
</reference>
<proteinExistence type="predicted"/>
<dbReference type="Pfam" id="PF00566">
    <property type="entry name" value="RabGAP-TBC"/>
    <property type="match status" value="1"/>
</dbReference>
<sequence length="638" mass="73617">MFEPTEQGKDISIHSGVVLRGANTREDDVHSTGTLSIVEYTFGKCLEWKPTEVSVVSESQDQDPEWSLVNTHTRTRTVSEGTDSLGRSRTVRILLCDLKSFRINRSGQQLTLMLKDGTNYVVYFQLFNADSFVSSLKGFLKFIKSRKDRNMYIVMEAEDSVLEKSFAELDLFQENASDYVWKFVKNLHDRPYETTMEACSKLTDILLHKEPTRPVEEAVADLLNRSLTLDIPQPTILNVAGEEYEVIGEPGVSVVLPPRPPCPRGAPLTQEQWERCKDTDGRITNSEALKEMIFRGGISPTLRYEVWKYLLNYYPWEATNAERIELKNKKTEEYFAMKLQWKTMTPEQETRFSDFRDRKSLIEKDVNRTDRTHPYYHGDNNDHLVQLYDILMTYVMYNFDLGYVQGMSDLLSPILCLMDSEVEAFWCFVGFMNKVSTNFEMDQEGMKLQLSQLHSLVVLTDPQLAQYLDRHESGNMFFCFRWLLVLFKREFNANDILMLWEILWTDLPCKNFLLLVCVAVLDTEKNVLMENRYGFTEILKHINDLSLRIELPWTLSKAEGIYHQLMAVAGLLPDHIRVIIGLEPQLKTAIIDSEEENATAEPQLDVNDSRPSHSTGSGNVIFGNNEVSFERGINLSYM</sequence>
<feature type="region of interest" description="Disordered" evidence="10">
    <location>
        <begin position="597"/>
        <end position="619"/>
    </location>
</feature>
<dbReference type="OrthoDB" id="10264062at2759"/>
<dbReference type="InterPro" id="IPR035969">
    <property type="entry name" value="Rab-GAP_TBC_sf"/>
</dbReference>
<evidence type="ECO:0000256" key="8">
    <source>
        <dbReference type="ARBA" id="ARBA00067480"/>
    </source>
</evidence>
<feature type="domain" description="Rab-GAP TBC" evidence="11">
    <location>
        <begin position="297"/>
        <end position="507"/>
    </location>
</feature>
<evidence type="ECO:0000256" key="1">
    <source>
        <dbReference type="ARBA" id="ARBA00004496"/>
    </source>
</evidence>
<dbReference type="Gene3D" id="1.10.472.80">
    <property type="entry name" value="Ypt/Rab-GAP domain of gyp1p, domain 3"/>
    <property type="match status" value="1"/>
</dbReference>